<dbReference type="EMBL" id="CADCXU010011761">
    <property type="protein sequence ID" value="CAB0001915.1"/>
    <property type="molecule type" value="Genomic_DNA"/>
</dbReference>
<protein>
    <submittedName>
        <fullName evidence="1">Uncharacterized protein</fullName>
    </submittedName>
</protein>
<accession>A0A6H5GGV3</accession>
<sequence length="142" mass="15818">MISIIGTTTLQHGTTTWDNGFRHSLGSSNDLDITSSFSVRMAYLLILVPSDIIDTIWISLTPFLSFAGYAKNRGNVFFTVCNVRCYGEDAELSSLFSASAVEFHASYFLHMSVSHSCRFLSCIQIDRLMVGIMLLQETVNVM</sequence>
<name>A0A6H5GGV3_9HEMI</name>
<feature type="non-terminal residue" evidence="1">
    <location>
        <position position="142"/>
    </location>
</feature>
<proteinExistence type="predicted"/>
<dbReference type="Proteomes" id="UP000479000">
    <property type="component" value="Unassembled WGS sequence"/>
</dbReference>
<evidence type="ECO:0000313" key="2">
    <source>
        <dbReference type="Proteomes" id="UP000479000"/>
    </source>
</evidence>
<reference evidence="1 2" key="1">
    <citation type="submission" date="2020-02" db="EMBL/GenBank/DDBJ databases">
        <authorList>
            <person name="Ferguson B K."/>
        </authorList>
    </citation>
    <scope>NUCLEOTIDE SEQUENCE [LARGE SCALE GENOMIC DNA]</scope>
</reference>
<keyword evidence="2" id="KW-1185">Reference proteome</keyword>
<gene>
    <name evidence="1" type="ORF">NTEN_LOCUS7702</name>
</gene>
<organism evidence="1 2">
    <name type="scientific">Nesidiocoris tenuis</name>
    <dbReference type="NCBI Taxonomy" id="355587"/>
    <lineage>
        <taxon>Eukaryota</taxon>
        <taxon>Metazoa</taxon>
        <taxon>Ecdysozoa</taxon>
        <taxon>Arthropoda</taxon>
        <taxon>Hexapoda</taxon>
        <taxon>Insecta</taxon>
        <taxon>Pterygota</taxon>
        <taxon>Neoptera</taxon>
        <taxon>Paraneoptera</taxon>
        <taxon>Hemiptera</taxon>
        <taxon>Heteroptera</taxon>
        <taxon>Panheteroptera</taxon>
        <taxon>Cimicomorpha</taxon>
        <taxon>Miridae</taxon>
        <taxon>Dicyphina</taxon>
        <taxon>Nesidiocoris</taxon>
    </lineage>
</organism>
<dbReference type="AlphaFoldDB" id="A0A6H5GGV3"/>
<evidence type="ECO:0000313" key="1">
    <source>
        <dbReference type="EMBL" id="CAB0001915.1"/>
    </source>
</evidence>